<dbReference type="AlphaFoldDB" id="A0A4P9VFH7"/>
<evidence type="ECO:0000313" key="5">
    <source>
        <dbReference type="Proteomes" id="UP000257039"/>
    </source>
</evidence>
<dbReference type="SUPFAM" id="SSF53850">
    <property type="entry name" value="Periplasmic binding protein-like II"/>
    <property type="match status" value="1"/>
</dbReference>
<sequence>MQRCNTLLYISVFLYCCINMSHHYFFCIILLFHVGHLSASIVKICDDEIEFPPYTFFERDSQGTKTNLVGVTHDLLKEIFNHIDLTYKVDLVPWKRCIFEVEKYDTRKTYEMFSTGSYFLKRASKYYATAAYGVVNQGIFYSTQQHPDGINVNSIKDLQQFTQVCGVLGYSYRAYKLTDESKFMRAPSIVAGLKMLGSNRCQIMPLGIEVAQGVQLIEQYRIPKTIKVIRINAIKPTTFHLYISKSSPRAFEIYTKVNQQLVRMIHTGEVDKIHQKYADLLN</sequence>
<keyword evidence="5" id="KW-1185">Reference proteome</keyword>
<comment type="caution">
    <text evidence="4">The sequence shown here is derived from an EMBL/GenBank/DDBJ whole genome shotgun (WGS) entry which is preliminary data.</text>
</comment>
<dbReference type="EMBL" id="NDXW01000002">
    <property type="protein sequence ID" value="RDH41855.1"/>
    <property type="molecule type" value="Genomic_DNA"/>
</dbReference>
<feature type="transmembrane region" description="Helical" evidence="1">
    <location>
        <begin position="7"/>
        <end position="32"/>
    </location>
</feature>
<keyword evidence="1" id="KW-0812">Transmembrane</keyword>
<accession>A0A4P9VFH7</accession>
<evidence type="ECO:0000313" key="3">
    <source>
        <dbReference type="EMBL" id="RDH41824.1"/>
    </source>
</evidence>
<dbReference type="Pfam" id="PF00497">
    <property type="entry name" value="SBP_bac_3"/>
    <property type="match status" value="1"/>
</dbReference>
<dbReference type="Gene3D" id="3.40.190.10">
    <property type="entry name" value="Periplasmic binding protein-like II"/>
    <property type="match status" value="2"/>
</dbReference>
<evidence type="ECO:0000259" key="2">
    <source>
        <dbReference type="Pfam" id="PF00497"/>
    </source>
</evidence>
<keyword evidence="1" id="KW-1133">Transmembrane helix</keyword>
<dbReference type="EMBL" id="NDXW01000003">
    <property type="protein sequence ID" value="RDH41824.1"/>
    <property type="molecule type" value="Genomic_DNA"/>
</dbReference>
<evidence type="ECO:0000256" key="1">
    <source>
        <dbReference type="SAM" id="Phobius"/>
    </source>
</evidence>
<evidence type="ECO:0000313" key="4">
    <source>
        <dbReference type="EMBL" id="RDH41855.1"/>
    </source>
</evidence>
<dbReference type="Proteomes" id="UP000257039">
    <property type="component" value="Unassembled WGS sequence"/>
</dbReference>
<reference evidence="4 5" key="1">
    <citation type="submission" date="2017-04" db="EMBL/GenBank/DDBJ databases">
        <title>Draft genome sequence of Zooshikella ganghwensis VG4 isolated from Red Sea sediments.</title>
        <authorList>
            <person name="Rehman Z."/>
            <person name="Alam I."/>
            <person name="Kamau A."/>
            <person name="Bajic V."/>
            <person name="Leiknes T."/>
        </authorList>
    </citation>
    <scope>NUCLEOTIDE SEQUENCE [LARGE SCALE GENOMIC DNA]</scope>
    <source>
        <strain evidence="4 5">VG4</strain>
    </source>
</reference>
<organism evidence="4 5">
    <name type="scientific">Zooshikella ganghwensis</name>
    <dbReference type="NCBI Taxonomy" id="202772"/>
    <lineage>
        <taxon>Bacteria</taxon>
        <taxon>Pseudomonadati</taxon>
        <taxon>Pseudomonadota</taxon>
        <taxon>Gammaproteobacteria</taxon>
        <taxon>Oceanospirillales</taxon>
        <taxon>Zooshikellaceae</taxon>
        <taxon>Zooshikella</taxon>
    </lineage>
</organism>
<name>A0A4P9VFH7_9GAMM</name>
<proteinExistence type="predicted"/>
<feature type="domain" description="Solute-binding protein family 3/N-terminal" evidence="2">
    <location>
        <begin position="50"/>
        <end position="277"/>
    </location>
</feature>
<gene>
    <name evidence="4" type="ORF">B9G39_25885</name>
    <name evidence="3" type="ORF">B9G39_26745</name>
</gene>
<dbReference type="InterPro" id="IPR001638">
    <property type="entry name" value="Solute-binding_3/MltF_N"/>
</dbReference>
<keyword evidence="1" id="KW-0472">Membrane</keyword>
<protein>
    <recommendedName>
        <fullName evidence="2">Solute-binding protein family 3/N-terminal domain-containing protein</fullName>
    </recommendedName>
</protein>